<evidence type="ECO:0000256" key="1">
    <source>
        <dbReference type="SAM" id="Phobius"/>
    </source>
</evidence>
<dbReference type="EMBL" id="LBMM01015694">
    <property type="protein sequence ID" value="KMQ84707.1"/>
    <property type="molecule type" value="Genomic_DNA"/>
</dbReference>
<dbReference type="PANTHER" id="PTHR11552:SF147">
    <property type="entry name" value="CHOLINE DEHYDROGENASE, MITOCHONDRIAL"/>
    <property type="match status" value="1"/>
</dbReference>
<evidence type="ECO:0000259" key="2">
    <source>
        <dbReference type="Pfam" id="PF05199"/>
    </source>
</evidence>
<reference evidence="3 4" key="1">
    <citation type="submission" date="2015-04" db="EMBL/GenBank/DDBJ databases">
        <title>Lasius niger genome sequencing.</title>
        <authorList>
            <person name="Konorov E.A."/>
            <person name="Nikitin M.A."/>
            <person name="Kirill M.V."/>
            <person name="Chang P."/>
        </authorList>
    </citation>
    <scope>NUCLEOTIDE SEQUENCE [LARGE SCALE GENOMIC DNA]</scope>
    <source>
        <tissue evidence="3">Whole</tissue>
    </source>
</reference>
<dbReference type="GO" id="GO:0050660">
    <property type="term" value="F:flavin adenine dinucleotide binding"/>
    <property type="evidence" value="ECO:0007669"/>
    <property type="project" value="InterPro"/>
</dbReference>
<evidence type="ECO:0000313" key="4">
    <source>
        <dbReference type="Proteomes" id="UP000036403"/>
    </source>
</evidence>
<keyword evidence="1" id="KW-0472">Membrane</keyword>
<dbReference type="Pfam" id="PF05199">
    <property type="entry name" value="GMC_oxred_C"/>
    <property type="match status" value="1"/>
</dbReference>
<dbReference type="GO" id="GO:0016614">
    <property type="term" value="F:oxidoreductase activity, acting on CH-OH group of donors"/>
    <property type="evidence" value="ECO:0007669"/>
    <property type="project" value="InterPro"/>
</dbReference>
<feature type="transmembrane region" description="Helical" evidence="1">
    <location>
        <begin position="15"/>
        <end position="33"/>
    </location>
</feature>
<dbReference type="OrthoDB" id="269227at2759"/>
<sequence length="112" mass="12526">MIYADKTNDYPDIELLFSAASDYGILIASVFALNSKAATALYKNITGDVQAFGIFPYLLRPRSRGFIELKSSDPKEAPAIVPNYFQDPHDLQVLVRYITYTFVGIKVRSVIS</sequence>
<dbReference type="Gene3D" id="3.30.560.10">
    <property type="entry name" value="Glucose Oxidase, domain 3"/>
    <property type="match status" value="1"/>
</dbReference>
<dbReference type="InterPro" id="IPR012132">
    <property type="entry name" value="GMC_OxRdtase"/>
</dbReference>
<dbReference type="InterPro" id="IPR007867">
    <property type="entry name" value="GMC_OxRtase_C"/>
</dbReference>
<proteinExistence type="predicted"/>
<gene>
    <name evidence="3" type="ORF">RF55_17277</name>
</gene>
<evidence type="ECO:0000313" key="3">
    <source>
        <dbReference type="EMBL" id="KMQ84707.1"/>
    </source>
</evidence>
<accession>A0A0J7K304</accession>
<keyword evidence="1" id="KW-0812">Transmembrane</keyword>
<dbReference type="SUPFAM" id="SSF54373">
    <property type="entry name" value="FAD-linked reductases, C-terminal domain"/>
    <property type="match status" value="1"/>
</dbReference>
<protein>
    <submittedName>
        <fullName evidence="3">Glucose dehydrogenase</fullName>
    </submittedName>
</protein>
<name>A0A0J7K304_LASNI</name>
<dbReference type="AlphaFoldDB" id="A0A0J7K304"/>
<dbReference type="Proteomes" id="UP000036403">
    <property type="component" value="Unassembled WGS sequence"/>
</dbReference>
<comment type="caution">
    <text evidence="3">The sequence shown here is derived from an EMBL/GenBank/DDBJ whole genome shotgun (WGS) entry which is preliminary data.</text>
</comment>
<keyword evidence="1" id="KW-1133">Transmembrane helix</keyword>
<keyword evidence="4" id="KW-1185">Reference proteome</keyword>
<dbReference type="STRING" id="67767.A0A0J7K304"/>
<dbReference type="PaxDb" id="67767-A0A0J7K304"/>
<dbReference type="PANTHER" id="PTHR11552">
    <property type="entry name" value="GLUCOSE-METHANOL-CHOLINE GMC OXIDOREDUCTASE"/>
    <property type="match status" value="1"/>
</dbReference>
<organism evidence="3 4">
    <name type="scientific">Lasius niger</name>
    <name type="common">Black garden ant</name>
    <dbReference type="NCBI Taxonomy" id="67767"/>
    <lineage>
        <taxon>Eukaryota</taxon>
        <taxon>Metazoa</taxon>
        <taxon>Ecdysozoa</taxon>
        <taxon>Arthropoda</taxon>
        <taxon>Hexapoda</taxon>
        <taxon>Insecta</taxon>
        <taxon>Pterygota</taxon>
        <taxon>Neoptera</taxon>
        <taxon>Endopterygota</taxon>
        <taxon>Hymenoptera</taxon>
        <taxon>Apocrita</taxon>
        <taxon>Aculeata</taxon>
        <taxon>Formicoidea</taxon>
        <taxon>Formicidae</taxon>
        <taxon>Formicinae</taxon>
        <taxon>Lasius</taxon>
        <taxon>Lasius</taxon>
    </lineage>
</organism>
<feature type="domain" description="Glucose-methanol-choline oxidoreductase C-terminal" evidence="2">
    <location>
        <begin position="61"/>
        <end position="99"/>
    </location>
</feature>